<dbReference type="AlphaFoldDB" id="A0A7X1LPG8"/>
<gene>
    <name evidence="8" type="ORF">H1R13_08290</name>
</gene>
<dbReference type="Gene3D" id="3.50.50.60">
    <property type="entry name" value="FAD/NAD(P)-binding domain"/>
    <property type="match status" value="2"/>
</dbReference>
<accession>A0A7X1LPG8</accession>
<keyword evidence="5" id="KW-0521">NADP</keyword>
<name>A0A7X1LPG8_9ACTN</name>
<evidence type="ECO:0000256" key="1">
    <source>
        <dbReference type="ARBA" id="ARBA00001974"/>
    </source>
</evidence>
<dbReference type="PANTHER" id="PTHR43098">
    <property type="entry name" value="L-ORNITHINE N(5)-MONOOXYGENASE-RELATED"/>
    <property type="match status" value="1"/>
</dbReference>
<dbReference type="PANTHER" id="PTHR43098:SF3">
    <property type="entry name" value="L-ORNITHINE N(5)-MONOOXYGENASE-RELATED"/>
    <property type="match status" value="1"/>
</dbReference>
<evidence type="ECO:0000256" key="3">
    <source>
        <dbReference type="ARBA" id="ARBA00022630"/>
    </source>
</evidence>
<dbReference type="GO" id="GO:0016709">
    <property type="term" value="F:oxidoreductase activity, acting on paired donors, with incorporation or reduction of molecular oxygen, NAD(P)H as one donor, and incorporation of one atom of oxygen"/>
    <property type="evidence" value="ECO:0007669"/>
    <property type="project" value="UniProtKB-ARBA"/>
</dbReference>
<dbReference type="Pfam" id="PF13738">
    <property type="entry name" value="Pyr_redox_3"/>
    <property type="match status" value="1"/>
</dbReference>
<evidence type="ECO:0000313" key="9">
    <source>
        <dbReference type="Proteomes" id="UP000517694"/>
    </source>
</evidence>
<keyword evidence="4" id="KW-0274">FAD</keyword>
<dbReference type="InterPro" id="IPR050775">
    <property type="entry name" value="FAD-binding_Monooxygenases"/>
</dbReference>
<protein>
    <submittedName>
        <fullName evidence="8">NAD(P)/FAD-dependent oxidoreductase</fullName>
    </submittedName>
</protein>
<keyword evidence="7" id="KW-0503">Monooxygenase</keyword>
<evidence type="ECO:0000256" key="4">
    <source>
        <dbReference type="ARBA" id="ARBA00022827"/>
    </source>
</evidence>
<reference evidence="8 9" key="1">
    <citation type="submission" date="2020-08" db="EMBL/GenBank/DDBJ databases">
        <title>Whole-Genome Sequence of French Clinical Streptomyces mexicanus Strain Q0842.</title>
        <authorList>
            <person name="Boxberger M."/>
            <person name="La Scola B."/>
        </authorList>
    </citation>
    <scope>NUCLEOTIDE SEQUENCE [LARGE SCALE GENOMIC DNA]</scope>
    <source>
        <strain evidence="8 9">Marseille-Q0842</strain>
    </source>
</reference>
<evidence type="ECO:0000256" key="7">
    <source>
        <dbReference type="ARBA" id="ARBA00023033"/>
    </source>
</evidence>
<organism evidence="8 9">
    <name type="scientific">Streptomyces mexicanus</name>
    <dbReference type="NCBI Taxonomy" id="178566"/>
    <lineage>
        <taxon>Bacteria</taxon>
        <taxon>Bacillati</taxon>
        <taxon>Actinomycetota</taxon>
        <taxon>Actinomycetes</taxon>
        <taxon>Kitasatosporales</taxon>
        <taxon>Streptomycetaceae</taxon>
        <taxon>Streptomyces</taxon>
    </lineage>
</organism>
<sequence length="513" mass="56769">MLHELRRRGFSSHVFEAGTDVGGTWYWNRYPGARCDVESLFYSYSFSPELTKEWVWTERYPAQPEILAYLQHVADRFDLRRDISFSTRVDSVVFDEASHRWQVSTETGRTVTARYVVTAVGCLSSAQTPAIPGLDSFRGATYHTGQWPKEGVDFTGKRVGLIGTGSSGIQATPVIAEQADRLTVFQRTPSFSVPAHNHPLSPETIAAAMERYDEVREQMRHSPGGTLIDAADKSLLEMPDDERRELLERAWKTGGAGFVGTFPDALVNREANKVVADFVADKIRSIVNDPAVADRLIPSTYPIGAKRICVDTDYYATFNRDNVELVDVGAEPIQEIVPQGLKVGDRIHEVDAIVFATGYDAMTGSLARLGIVGVDGVRLTDKWAAGPETYLGVATSGFPNLFMLTGPGSPSVLSNMVVSIEQHVDWVADFLDRLRSEGAVRVEADRVAETEWVAHVNEVANHTLYPQANSWYLGANVPGKPRIFMPYAGGVGAYRERCDAEASRDYPGFHRKR</sequence>
<dbReference type="InterPro" id="IPR036188">
    <property type="entry name" value="FAD/NAD-bd_sf"/>
</dbReference>
<dbReference type="EMBL" id="JACMHY010000002">
    <property type="protein sequence ID" value="MBC2865000.1"/>
    <property type="molecule type" value="Genomic_DNA"/>
</dbReference>
<evidence type="ECO:0000256" key="5">
    <source>
        <dbReference type="ARBA" id="ARBA00022857"/>
    </source>
</evidence>
<dbReference type="OrthoDB" id="5168853at2"/>
<comment type="cofactor">
    <cofactor evidence="1">
        <name>FAD</name>
        <dbReference type="ChEBI" id="CHEBI:57692"/>
    </cofactor>
</comment>
<dbReference type="Proteomes" id="UP000517694">
    <property type="component" value="Unassembled WGS sequence"/>
</dbReference>
<comment type="similarity">
    <text evidence="2">Belongs to the FAD-binding monooxygenase family.</text>
</comment>
<evidence type="ECO:0000256" key="2">
    <source>
        <dbReference type="ARBA" id="ARBA00010139"/>
    </source>
</evidence>
<keyword evidence="6" id="KW-0560">Oxidoreductase</keyword>
<keyword evidence="3" id="KW-0285">Flavoprotein</keyword>
<keyword evidence="9" id="KW-1185">Reference proteome</keyword>
<evidence type="ECO:0000313" key="8">
    <source>
        <dbReference type="EMBL" id="MBC2865000.1"/>
    </source>
</evidence>
<proteinExistence type="inferred from homology"/>
<comment type="caution">
    <text evidence="8">The sequence shown here is derived from an EMBL/GenBank/DDBJ whole genome shotgun (WGS) entry which is preliminary data.</text>
</comment>
<dbReference type="SUPFAM" id="SSF51905">
    <property type="entry name" value="FAD/NAD(P)-binding domain"/>
    <property type="match status" value="2"/>
</dbReference>
<evidence type="ECO:0000256" key="6">
    <source>
        <dbReference type="ARBA" id="ARBA00023002"/>
    </source>
</evidence>